<accession>A0ABQ7QZJ8</accession>
<name>A0ABQ7QZJ8_PLUXY</name>
<evidence type="ECO:0000313" key="2">
    <source>
        <dbReference type="Proteomes" id="UP000823941"/>
    </source>
</evidence>
<keyword evidence="2" id="KW-1185">Reference proteome</keyword>
<dbReference type="EMBL" id="JAHIBW010000005">
    <property type="protein sequence ID" value="KAG7310470.1"/>
    <property type="molecule type" value="Genomic_DNA"/>
</dbReference>
<dbReference type="Proteomes" id="UP000823941">
    <property type="component" value="Chromosome 5"/>
</dbReference>
<gene>
    <name evidence="1" type="ORF">JYU34_003253</name>
</gene>
<evidence type="ECO:0000313" key="1">
    <source>
        <dbReference type="EMBL" id="KAG7310470.1"/>
    </source>
</evidence>
<sequence length="158" mass="18157">MPTYKNRKHKRSVPQTDKVVEEFDAILASDDEFPDDFIGEVEDIPAYLRDGRFNSGIQFPWLSQRTTRQFQEDPEVEIPCSVACDGTEKLILNNETGAEDALIFKCMLKKIDVISIQHVIDAKLGDAMVLWFINFLINRDLRSDYKFKSCLVADYTKG</sequence>
<proteinExistence type="predicted"/>
<organism evidence="1 2">
    <name type="scientific">Plutella xylostella</name>
    <name type="common">Diamondback moth</name>
    <name type="synonym">Plutella maculipennis</name>
    <dbReference type="NCBI Taxonomy" id="51655"/>
    <lineage>
        <taxon>Eukaryota</taxon>
        <taxon>Metazoa</taxon>
        <taxon>Ecdysozoa</taxon>
        <taxon>Arthropoda</taxon>
        <taxon>Hexapoda</taxon>
        <taxon>Insecta</taxon>
        <taxon>Pterygota</taxon>
        <taxon>Neoptera</taxon>
        <taxon>Endopterygota</taxon>
        <taxon>Lepidoptera</taxon>
        <taxon>Glossata</taxon>
        <taxon>Ditrysia</taxon>
        <taxon>Yponomeutoidea</taxon>
        <taxon>Plutellidae</taxon>
        <taxon>Plutella</taxon>
    </lineage>
</organism>
<protein>
    <submittedName>
        <fullName evidence="1">Uncharacterized protein</fullName>
    </submittedName>
</protein>
<reference evidence="1 2" key="1">
    <citation type="submission" date="2021-06" db="EMBL/GenBank/DDBJ databases">
        <title>A haploid diamondback moth (Plutella xylostella L.) genome assembly resolves 31 chromosomes and identifies a diamide resistance mutation.</title>
        <authorList>
            <person name="Ward C.M."/>
            <person name="Perry K.D."/>
            <person name="Baker G."/>
            <person name="Powis K."/>
            <person name="Heckel D.G."/>
            <person name="Baxter S.W."/>
        </authorList>
    </citation>
    <scope>NUCLEOTIDE SEQUENCE [LARGE SCALE GENOMIC DNA]</scope>
    <source>
        <strain evidence="1 2">LV</strain>
        <tissue evidence="1">Single pupa</tissue>
    </source>
</reference>
<comment type="caution">
    <text evidence="1">The sequence shown here is derived from an EMBL/GenBank/DDBJ whole genome shotgun (WGS) entry which is preliminary data.</text>
</comment>